<dbReference type="InterPro" id="IPR002104">
    <property type="entry name" value="Integrase_catalytic"/>
</dbReference>
<evidence type="ECO:0000313" key="7">
    <source>
        <dbReference type="Proteomes" id="UP000256661"/>
    </source>
</evidence>
<feature type="domain" description="Tyr recombinase" evidence="4">
    <location>
        <begin position="138"/>
        <end position="350"/>
    </location>
</feature>
<dbReference type="Proteomes" id="UP000256661">
    <property type="component" value="Unassembled WGS sequence"/>
</dbReference>
<dbReference type="GO" id="GO:0015074">
    <property type="term" value="P:DNA integration"/>
    <property type="evidence" value="ECO:0007669"/>
    <property type="project" value="InterPro"/>
</dbReference>
<sequence>MSQNRVVEVVPTRSSPTLHAPDRALSAAARTAVAAGVPDSTRAAYSNDFTKFKNWCEANDRSPLPATAETLTEYAAHLAYRDEPKPLSPGSIERVRSAIRSAHRAAGLEPPDSIGLAKVVKGYRARLAESRDPRAKPRKATAATKDTLTQVIAGFDLATPAGVRDAAIWLLGFSFAGRRSEIASLDIEDAVETDEGLTIKVYRKKGQRFDEIAVPFAENPALCPVLAVMRWKACLANHGRTSGALFVRINRHGHIGPNITRDGRPIGDPTGRMTAQAISQVITRSAGRKALTGRWSGHSVRRGFATEARKAGHDRIRIARQGGWSDNSTALAGYMEDADRWTDNALKGVL</sequence>
<dbReference type="InterPro" id="IPR044068">
    <property type="entry name" value="CB"/>
</dbReference>
<feature type="domain" description="Core-binding (CB)" evidence="5">
    <location>
        <begin position="16"/>
        <end position="107"/>
    </location>
</feature>
<dbReference type="AlphaFoldDB" id="A0A3D9T1V4"/>
<evidence type="ECO:0000259" key="5">
    <source>
        <dbReference type="PROSITE" id="PS51900"/>
    </source>
</evidence>
<dbReference type="PROSITE" id="PS51898">
    <property type="entry name" value="TYR_RECOMBINASE"/>
    <property type="match status" value="1"/>
</dbReference>
<comment type="caution">
    <text evidence="6">The sequence shown here is derived from an EMBL/GenBank/DDBJ whole genome shotgun (WGS) entry which is preliminary data.</text>
</comment>
<dbReference type="InterPro" id="IPR011010">
    <property type="entry name" value="DNA_brk_join_enz"/>
</dbReference>
<dbReference type="Gene3D" id="1.10.150.130">
    <property type="match status" value="1"/>
</dbReference>
<accession>A0A3D9T1V4</accession>
<dbReference type="InterPro" id="IPR013762">
    <property type="entry name" value="Integrase-like_cat_sf"/>
</dbReference>
<gene>
    <name evidence="6" type="ORF">DFJ69_5845</name>
</gene>
<evidence type="ECO:0000313" key="6">
    <source>
        <dbReference type="EMBL" id="REF00314.1"/>
    </source>
</evidence>
<evidence type="ECO:0000256" key="2">
    <source>
        <dbReference type="ARBA" id="ARBA00023172"/>
    </source>
</evidence>
<evidence type="ECO:0000256" key="1">
    <source>
        <dbReference type="ARBA" id="ARBA00023125"/>
    </source>
</evidence>
<dbReference type="Pfam" id="PF00589">
    <property type="entry name" value="Phage_integrase"/>
    <property type="match status" value="1"/>
</dbReference>
<dbReference type="InterPro" id="IPR050090">
    <property type="entry name" value="Tyrosine_recombinase_XerCD"/>
</dbReference>
<keyword evidence="1 3" id="KW-0238">DNA-binding</keyword>
<organism evidence="6 7">
    <name type="scientific">Thermomonospora umbrina</name>
    <dbReference type="NCBI Taxonomy" id="111806"/>
    <lineage>
        <taxon>Bacteria</taxon>
        <taxon>Bacillati</taxon>
        <taxon>Actinomycetota</taxon>
        <taxon>Actinomycetes</taxon>
        <taxon>Streptosporangiales</taxon>
        <taxon>Thermomonosporaceae</taxon>
        <taxon>Thermomonospora</taxon>
    </lineage>
</organism>
<dbReference type="GO" id="GO:0006310">
    <property type="term" value="P:DNA recombination"/>
    <property type="evidence" value="ECO:0007669"/>
    <property type="project" value="UniProtKB-KW"/>
</dbReference>
<keyword evidence="2" id="KW-0233">DNA recombination</keyword>
<dbReference type="CDD" id="cd00799">
    <property type="entry name" value="INT_Cre_C"/>
    <property type="match status" value="1"/>
</dbReference>
<dbReference type="SUPFAM" id="SSF56349">
    <property type="entry name" value="DNA breaking-rejoining enzymes"/>
    <property type="match status" value="1"/>
</dbReference>
<evidence type="ECO:0000256" key="3">
    <source>
        <dbReference type="PROSITE-ProRule" id="PRU01248"/>
    </source>
</evidence>
<dbReference type="GO" id="GO:0003677">
    <property type="term" value="F:DNA binding"/>
    <property type="evidence" value="ECO:0007669"/>
    <property type="project" value="UniProtKB-UniRule"/>
</dbReference>
<proteinExistence type="predicted"/>
<dbReference type="PROSITE" id="PS51900">
    <property type="entry name" value="CB"/>
    <property type="match status" value="1"/>
</dbReference>
<evidence type="ECO:0000259" key="4">
    <source>
        <dbReference type="PROSITE" id="PS51898"/>
    </source>
</evidence>
<dbReference type="SUPFAM" id="SSF47823">
    <property type="entry name" value="lambda integrase-like, N-terminal domain"/>
    <property type="match status" value="1"/>
</dbReference>
<dbReference type="EMBL" id="QTTT01000001">
    <property type="protein sequence ID" value="REF00314.1"/>
    <property type="molecule type" value="Genomic_DNA"/>
</dbReference>
<dbReference type="RefSeq" id="WP_170177820.1">
    <property type="nucleotide sequence ID" value="NZ_QTTT01000001.1"/>
</dbReference>
<protein>
    <submittedName>
        <fullName evidence="6">Site-specific recombinase XerD</fullName>
    </submittedName>
</protein>
<reference evidence="6 7" key="1">
    <citation type="submission" date="2018-08" db="EMBL/GenBank/DDBJ databases">
        <title>Sequencing the genomes of 1000 actinobacteria strains.</title>
        <authorList>
            <person name="Klenk H.-P."/>
        </authorList>
    </citation>
    <scope>NUCLEOTIDE SEQUENCE [LARGE SCALE GENOMIC DNA]</scope>
    <source>
        <strain evidence="6 7">DSM 43927</strain>
    </source>
</reference>
<dbReference type="InterPro" id="IPR010998">
    <property type="entry name" value="Integrase_recombinase_N"/>
</dbReference>
<dbReference type="PANTHER" id="PTHR30349">
    <property type="entry name" value="PHAGE INTEGRASE-RELATED"/>
    <property type="match status" value="1"/>
</dbReference>
<dbReference type="PANTHER" id="PTHR30349:SF81">
    <property type="entry name" value="TYROSINE RECOMBINASE XERC"/>
    <property type="match status" value="1"/>
</dbReference>
<keyword evidence="7" id="KW-1185">Reference proteome</keyword>
<dbReference type="Gene3D" id="1.10.443.10">
    <property type="entry name" value="Intergrase catalytic core"/>
    <property type="match status" value="1"/>
</dbReference>
<name>A0A3D9T1V4_9ACTN</name>